<gene>
    <name evidence="2" type="ORF">WT44_06155</name>
</gene>
<evidence type="ECO:0000256" key="1">
    <source>
        <dbReference type="SAM" id="MobiDB-lite"/>
    </source>
</evidence>
<reference evidence="2 3" key="1">
    <citation type="submission" date="2015-11" db="EMBL/GenBank/DDBJ databases">
        <title>Expanding the genomic diversity of Burkholderia species for the development of highly accurate diagnostics.</title>
        <authorList>
            <person name="Sahl J."/>
            <person name="Keim P."/>
            <person name="Wagner D."/>
        </authorList>
    </citation>
    <scope>NUCLEOTIDE SEQUENCE [LARGE SCALE GENOMIC DNA]</scope>
    <source>
        <strain evidence="2 3">MSMB1960WGS</strain>
    </source>
</reference>
<name>A0A107B0C5_9BURK</name>
<feature type="region of interest" description="Disordered" evidence="1">
    <location>
        <begin position="1"/>
        <end position="20"/>
    </location>
</feature>
<feature type="compositionally biased region" description="Basic and acidic residues" evidence="1">
    <location>
        <begin position="11"/>
        <end position="20"/>
    </location>
</feature>
<organism evidence="2">
    <name type="scientific">Burkholderia stagnalis</name>
    <dbReference type="NCBI Taxonomy" id="1503054"/>
    <lineage>
        <taxon>Bacteria</taxon>
        <taxon>Pseudomonadati</taxon>
        <taxon>Pseudomonadota</taxon>
        <taxon>Betaproteobacteria</taxon>
        <taxon>Burkholderiales</taxon>
        <taxon>Burkholderiaceae</taxon>
        <taxon>Burkholderia</taxon>
        <taxon>Burkholderia cepacia complex</taxon>
    </lineage>
</organism>
<protein>
    <recommendedName>
        <fullName evidence="4">DUF746 domain-containing protein</fullName>
    </recommendedName>
</protein>
<evidence type="ECO:0000313" key="3">
    <source>
        <dbReference type="Proteomes" id="UP000068603"/>
    </source>
</evidence>
<dbReference type="AlphaFoldDB" id="A0A107B0C5"/>
<evidence type="ECO:0008006" key="4">
    <source>
        <dbReference type="Google" id="ProtNLM"/>
    </source>
</evidence>
<proteinExistence type="predicted"/>
<feature type="compositionally biased region" description="Polar residues" evidence="1">
    <location>
        <begin position="1"/>
        <end position="10"/>
    </location>
</feature>
<dbReference type="InterPro" id="IPR024064">
    <property type="entry name" value="FdhE-like_sf"/>
</dbReference>
<accession>A0A107B0C5</accession>
<dbReference type="EMBL" id="LPHB01000019">
    <property type="protein sequence ID" value="KWA66636.1"/>
    <property type="molecule type" value="Genomic_DNA"/>
</dbReference>
<dbReference type="SUPFAM" id="SSF144020">
    <property type="entry name" value="FdhE-like"/>
    <property type="match status" value="1"/>
</dbReference>
<dbReference type="Proteomes" id="UP000068603">
    <property type="component" value="Unassembled WGS sequence"/>
</dbReference>
<evidence type="ECO:0000313" key="2">
    <source>
        <dbReference type="EMBL" id="KWA66636.1"/>
    </source>
</evidence>
<sequence length="96" mass="10714">MKARSSNPTLRRSDPAGEDKELTAFLTAQLDRVLSASHEPRPRCPRCGGGHITSAGFRTRPIGRLPMFECQTCRRYFSRTADTPLGEKHLDCEPAK</sequence>
<comment type="caution">
    <text evidence="2">The sequence shown here is derived from an EMBL/GenBank/DDBJ whole genome shotgun (WGS) entry which is preliminary data.</text>
</comment>